<keyword evidence="2" id="KW-1185">Reference proteome</keyword>
<dbReference type="RefSeq" id="WP_338601490.1">
    <property type="nucleotide sequence ID" value="NZ_AP028679.1"/>
</dbReference>
<evidence type="ECO:0000313" key="2">
    <source>
        <dbReference type="Proteomes" id="UP001366166"/>
    </source>
</evidence>
<protein>
    <submittedName>
        <fullName evidence="1">Uncharacterized protein</fullName>
    </submittedName>
</protein>
<organism evidence="1 2">
    <name type="scientific">Desulfoferula mesophila</name>
    <dbReference type="NCBI Taxonomy" id="3058419"/>
    <lineage>
        <taxon>Bacteria</taxon>
        <taxon>Pseudomonadati</taxon>
        <taxon>Thermodesulfobacteriota</taxon>
        <taxon>Desulfarculia</taxon>
        <taxon>Desulfarculales</taxon>
        <taxon>Desulfarculaceae</taxon>
        <taxon>Desulfoferula</taxon>
    </lineage>
</organism>
<evidence type="ECO:0000313" key="1">
    <source>
        <dbReference type="EMBL" id="BEQ16116.1"/>
    </source>
</evidence>
<dbReference type="AlphaFoldDB" id="A0AAU9EZU1"/>
<sequence>MPPNWFTQAVIGEVGLWELLEHPKPGGTLAQVTQALDLLHLYQGLLAPYDQDYPLVEARELIPPFDAPLIEYRDLPAFSMVALDRALSYQDEGLQYDQLFPEGDPPDRALAAANRAALRQRMPRNLRPELENILGNSGATAVRQYVQLLPLLMSMDRGHVLARDGEGQWYLGGVFASLPSDLDGEIKRFGRRIGKFTPGDNRAYAANRQFVYNFLMEQTGFPVTGERHTSAALFARRLMRRRENFIVKVMGHSDRTITTLTSLGSQGRLPRVEKTALVQTADCNKAGLQRISDGGFFVDPKRGVVLLRVRYVQHAYHPANVLEDRALSVASQEIVHPQSGEALGGLDVLGLSLDRVLVLQDIVRGEHTGTIVYRGLERLSSTSDPQTRLKFLSAWLAKHRHILADYSSEQFDRCLKVIYSYLEDPDQRAGMARYPEYYQELRDTLNEAKWAHRLRLLEKLVKNRTDAFGRQFKHVQILIILTHVVSQEGEDLAAKHPQQLDKLLTICAGYLKNPYLRRRYLSKDPRNTIEREVVGHHRLLTTLVERYHQVLEQR</sequence>
<reference evidence="2" key="1">
    <citation type="journal article" date="2023" name="Arch. Microbiol.">
        <title>Desulfoferula mesophilus gen. nov. sp. nov., a mesophilic sulfate-reducing bacterium isolated from a brackish lake sediment.</title>
        <authorList>
            <person name="Watanabe T."/>
            <person name="Yabe T."/>
            <person name="Tsuji J.M."/>
            <person name="Fukui M."/>
        </authorList>
    </citation>
    <scope>NUCLEOTIDE SEQUENCE [LARGE SCALE GENOMIC DNA]</scope>
    <source>
        <strain evidence="2">12FAK</strain>
    </source>
</reference>
<proteinExistence type="predicted"/>
<dbReference type="Proteomes" id="UP001366166">
    <property type="component" value="Chromosome"/>
</dbReference>
<dbReference type="EMBL" id="AP028679">
    <property type="protein sequence ID" value="BEQ16116.1"/>
    <property type="molecule type" value="Genomic_DNA"/>
</dbReference>
<name>A0AAU9EZU1_9BACT</name>
<dbReference type="KEGG" id="dmp:FAK_31820"/>
<accession>A0AAU9EZU1</accession>
<gene>
    <name evidence="1" type="ORF">FAK_31820</name>
</gene>